<dbReference type="InterPro" id="IPR001509">
    <property type="entry name" value="Epimerase_deHydtase"/>
</dbReference>
<comment type="cofactor">
    <cofactor evidence="1">
        <name>NAD(+)</name>
        <dbReference type="ChEBI" id="CHEBI:57540"/>
    </cofactor>
</comment>
<evidence type="ECO:0000313" key="7">
    <source>
        <dbReference type="Proteomes" id="UP000609323"/>
    </source>
</evidence>
<dbReference type="Pfam" id="PF01370">
    <property type="entry name" value="Epimerase"/>
    <property type="match status" value="1"/>
</dbReference>
<evidence type="ECO:0000313" key="6">
    <source>
        <dbReference type="EMBL" id="GGA50240.1"/>
    </source>
</evidence>
<evidence type="ECO:0000256" key="3">
    <source>
        <dbReference type="ARBA" id="ARBA00023027"/>
    </source>
</evidence>
<keyword evidence="3" id="KW-0520">NAD</keyword>
<keyword evidence="2" id="KW-0210">Decarboxylase</keyword>
<organism evidence="6 7">
    <name type="scientific">Paenibacillus physcomitrellae</name>
    <dbReference type="NCBI Taxonomy" id="1619311"/>
    <lineage>
        <taxon>Bacteria</taxon>
        <taxon>Bacillati</taxon>
        <taxon>Bacillota</taxon>
        <taxon>Bacilli</taxon>
        <taxon>Bacillales</taxon>
        <taxon>Paenibacillaceae</taxon>
        <taxon>Paenibacillus</taxon>
    </lineage>
</organism>
<dbReference type="InterPro" id="IPR036291">
    <property type="entry name" value="NAD(P)-bd_dom_sf"/>
</dbReference>
<dbReference type="PANTHER" id="PTHR43078:SF7">
    <property type="entry name" value="UDP-GLUCURONATE DECARBOXYLASE"/>
    <property type="match status" value="1"/>
</dbReference>
<protein>
    <submittedName>
        <fullName evidence="6">NAD dependent epimerase/dehydratase</fullName>
    </submittedName>
</protein>
<dbReference type="SUPFAM" id="SSF51735">
    <property type="entry name" value="NAD(P)-binding Rossmann-fold domains"/>
    <property type="match status" value="1"/>
</dbReference>
<dbReference type="PANTHER" id="PTHR43078">
    <property type="entry name" value="UDP-GLUCURONIC ACID DECARBOXYLASE-RELATED"/>
    <property type="match status" value="1"/>
</dbReference>
<evidence type="ECO:0000256" key="2">
    <source>
        <dbReference type="ARBA" id="ARBA00022793"/>
    </source>
</evidence>
<gene>
    <name evidence="6" type="ORF">GCM10010917_39350</name>
</gene>
<accession>A0ABQ1GTT1</accession>
<feature type="domain" description="NAD-dependent epimerase/dehydratase" evidence="5">
    <location>
        <begin position="3"/>
        <end position="206"/>
    </location>
</feature>
<evidence type="ECO:0000259" key="5">
    <source>
        <dbReference type="Pfam" id="PF01370"/>
    </source>
</evidence>
<reference evidence="7" key="1">
    <citation type="journal article" date="2019" name="Int. J. Syst. Evol. Microbiol.">
        <title>The Global Catalogue of Microorganisms (GCM) 10K type strain sequencing project: providing services to taxonomists for standard genome sequencing and annotation.</title>
        <authorList>
            <consortium name="The Broad Institute Genomics Platform"/>
            <consortium name="The Broad Institute Genome Sequencing Center for Infectious Disease"/>
            <person name="Wu L."/>
            <person name="Ma J."/>
        </authorList>
    </citation>
    <scope>NUCLEOTIDE SEQUENCE [LARGE SCALE GENOMIC DNA]</scope>
    <source>
        <strain evidence="7">CGMCC 1.15044</strain>
    </source>
</reference>
<keyword evidence="4" id="KW-0456">Lyase</keyword>
<sequence length="298" mass="33053">MKILILGGTRFFGKRLVEKLIEAGDEVTIATRGLAADTFGDQVKRVQTDRQEKASLEALAAHGPWDLIYDNICFASTDASDAVETFSGLTERYILTSTLSVYDQGREAWKEEDVDTLHHPVTPGRSRDFSYAEGKRQAEAVLFQQARFSAAAVRIPFVIGEDDYTERMLFHVRQAREGAAVQAYNPDARISFISSEETAQFLFWLGRSTLQGPVNAASSGTLSLTDIMRTVREVTGANADIEVIQASSEPDKQRLSPYAIEDDYGLDTTTAEQAGYTFTKIADWFPDLIRTLDKQVTG</sequence>
<evidence type="ECO:0000256" key="1">
    <source>
        <dbReference type="ARBA" id="ARBA00001911"/>
    </source>
</evidence>
<evidence type="ECO:0000256" key="4">
    <source>
        <dbReference type="ARBA" id="ARBA00023239"/>
    </source>
</evidence>
<dbReference type="InterPro" id="IPR044516">
    <property type="entry name" value="UXS-like"/>
</dbReference>
<dbReference type="Proteomes" id="UP000609323">
    <property type="component" value="Unassembled WGS sequence"/>
</dbReference>
<dbReference type="RefSeq" id="WP_094094234.1">
    <property type="nucleotide sequence ID" value="NZ_BMHF01000021.1"/>
</dbReference>
<dbReference type="EMBL" id="BMHF01000021">
    <property type="protein sequence ID" value="GGA50240.1"/>
    <property type="molecule type" value="Genomic_DNA"/>
</dbReference>
<dbReference type="Gene3D" id="3.40.50.720">
    <property type="entry name" value="NAD(P)-binding Rossmann-like Domain"/>
    <property type="match status" value="1"/>
</dbReference>
<proteinExistence type="predicted"/>
<name>A0ABQ1GTT1_9BACL</name>
<comment type="caution">
    <text evidence="6">The sequence shown here is derived from an EMBL/GenBank/DDBJ whole genome shotgun (WGS) entry which is preliminary data.</text>
</comment>
<keyword evidence="7" id="KW-1185">Reference proteome</keyword>